<dbReference type="InParanoid" id="A0A0D0AKM6"/>
<dbReference type="EMBL" id="KN836241">
    <property type="protein sequence ID" value="KIK32448.1"/>
    <property type="molecule type" value="Genomic_DNA"/>
</dbReference>
<evidence type="ECO:0000313" key="3">
    <source>
        <dbReference type="Proteomes" id="UP000054485"/>
    </source>
</evidence>
<organism evidence="2 3">
    <name type="scientific">Suillus luteus UH-Slu-Lm8-n1</name>
    <dbReference type="NCBI Taxonomy" id="930992"/>
    <lineage>
        <taxon>Eukaryota</taxon>
        <taxon>Fungi</taxon>
        <taxon>Dikarya</taxon>
        <taxon>Basidiomycota</taxon>
        <taxon>Agaricomycotina</taxon>
        <taxon>Agaricomycetes</taxon>
        <taxon>Agaricomycetidae</taxon>
        <taxon>Boletales</taxon>
        <taxon>Suillineae</taxon>
        <taxon>Suillaceae</taxon>
        <taxon>Suillus</taxon>
    </lineage>
</organism>
<sequence length="343" mass="38444">VTERHYTISLPTLAPSLCMGERALLSDAVTLSRASNMSWASWSSNPEDIADRPPLGATPDTSEYNPWVVNPEDTQNEIDAGAEKLSDTVSLPWLMGKEYSSTFLLHHAVLKVSARFMGGRLHKRYVSTACPDPFCGAAIQHYHIPAKDLSPAQPRRKNQQVFVLSGEYRGRIFTVTRCNMKKNTVEVATSPTTYITLAFELICLVEQSQHIMPRTLQRIREKKYPGESEQGRYSSSHLYLYSITLSVSSDPALFTQFLPTSSLRCSVVVKWNYLHLPVGVWSEGSWKLQVNLCDIACNENALSQTRLRGLYMRVLACVPCAKVGSRFGSDGALERIKSHLTYY</sequence>
<dbReference type="AlphaFoldDB" id="A0A0D0AKM6"/>
<evidence type="ECO:0000313" key="2">
    <source>
        <dbReference type="EMBL" id="KIK32448.1"/>
    </source>
</evidence>
<accession>A0A0D0AKM6</accession>
<feature type="region of interest" description="Disordered" evidence="1">
    <location>
        <begin position="40"/>
        <end position="66"/>
    </location>
</feature>
<dbReference type="HOGENOM" id="CLU_810298_0_0_1"/>
<dbReference type="Proteomes" id="UP000054485">
    <property type="component" value="Unassembled WGS sequence"/>
</dbReference>
<evidence type="ECO:0000256" key="1">
    <source>
        <dbReference type="SAM" id="MobiDB-lite"/>
    </source>
</evidence>
<proteinExistence type="predicted"/>
<reference evidence="2 3" key="1">
    <citation type="submission" date="2014-04" db="EMBL/GenBank/DDBJ databases">
        <authorList>
            <consortium name="DOE Joint Genome Institute"/>
            <person name="Kuo A."/>
            <person name="Ruytinx J."/>
            <person name="Rineau F."/>
            <person name="Colpaert J."/>
            <person name="Kohler A."/>
            <person name="Nagy L.G."/>
            <person name="Floudas D."/>
            <person name="Copeland A."/>
            <person name="Barry K.W."/>
            <person name="Cichocki N."/>
            <person name="Veneault-Fourrey C."/>
            <person name="LaButti K."/>
            <person name="Lindquist E.A."/>
            <person name="Lipzen A."/>
            <person name="Lundell T."/>
            <person name="Morin E."/>
            <person name="Murat C."/>
            <person name="Sun H."/>
            <person name="Tunlid A."/>
            <person name="Henrissat B."/>
            <person name="Grigoriev I.V."/>
            <person name="Hibbett D.S."/>
            <person name="Martin F."/>
            <person name="Nordberg H.P."/>
            <person name="Cantor M.N."/>
            <person name="Hua S.X."/>
        </authorList>
    </citation>
    <scope>NUCLEOTIDE SEQUENCE [LARGE SCALE GENOMIC DNA]</scope>
    <source>
        <strain evidence="2 3">UH-Slu-Lm8-n1</strain>
    </source>
</reference>
<dbReference type="OrthoDB" id="2671396at2759"/>
<name>A0A0D0AKM6_9AGAM</name>
<keyword evidence="3" id="KW-1185">Reference proteome</keyword>
<feature type="non-terminal residue" evidence="2">
    <location>
        <position position="343"/>
    </location>
</feature>
<protein>
    <submittedName>
        <fullName evidence="2">Uncharacterized protein</fullName>
    </submittedName>
</protein>
<reference evidence="3" key="2">
    <citation type="submission" date="2015-01" db="EMBL/GenBank/DDBJ databases">
        <title>Evolutionary Origins and Diversification of the Mycorrhizal Mutualists.</title>
        <authorList>
            <consortium name="DOE Joint Genome Institute"/>
            <consortium name="Mycorrhizal Genomics Consortium"/>
            <person name="Kohler A."/>
            <person name="Kuo A."/>
            <person name="Nagy L.G."/>
            <person name="Floudas D."/>
            <person name="Copeland A."/>
            <person name="Barry K.W."/>
            <person name="Cichocki N."/>
            <person name="Veneault-Fourrey C."/>
            <person name="LaButti K."/>
            <person name="Lindquist E.A."/>
            <person name="Lipzen A."/>
            <person name="Lundell T."/>
            <person name="Morin E."/>
            <person name="Murat C."/>
            <person name="Riley R."/>
            <person name="Ohm R."/>
            <person name="Sun H."/>
            <person name="Tunlid A."/>
            <person name="Henrissat B."/>
            <person name="Grigoriev I.V."/>
            <person name="Hibbett D.S."/>
            <person name="Martin F."/>
        </authorList>
    </citation>
    <scope>NUCLEOTIDE SEQUENCE [LARGE SCALE GENOMIC DNA]</scope>
    <source>
        <strain evidence="3">UH-Slu-Lm8-n1</strain>
    </source>
</reference>
<gene>
    <name evidence="2" type="ORF">CY34DRAFT_110971</name>
</gene>